<dbReference type="PATRIC" id="fig|54915.3.peg.5874"/>
<dbReference type="RefSeq" id="WP_049742314.1">
    <property type="nucleotide sequence ID" value="NZ_BJON01000021.1"/>
</dbReference>
<gene>
    <name evidence="2" type="ORF">ADS79_30890</name>
    <name evidence="1" type="ORF">BRE01_51450</name>
</gene>
<sequence>MPSRKSNAHMTVSGHVRPVSRHVARQVWRSLLAQRARKVHGSIPSLQGVIYHDGPSVLDSDEGIVVIATKEAGFKRPRYIG</sequence>
<dbReference type="EMBL" id="LGIQ01000016">
    <property type="protein sequence ID" value="KNB68933.1"/>
    <property type="molecule type" value="Genomic_DNA"/>
</dbReference>
<keyword evidence="4" id="KW-1185">Reference proteome</keyword>
<evidence type="ECO:0000313" key="2">
    <source>
        <dbReference type="EMBL" id="KNB68933.1"/>
    </source>
</evidence>
<comment type="caution">
    <text evidence="2">The sequence shown here is derived from an EMBL/GenBank/DDBJ whole genome shotgun (WGS) entry which is preliminary data.</text>
</comment>
<evidence type="ECO:0000313" key="4">
    <source>
        <dbReference type="Proteomes" id="UP000319578"/>
    </source>
</evidence>
<reference evidence="2" key="2">
    <citation type="submission" date="2015-07" db="EMBL/GenBank/DDBJ databases">
        <title>MeaNS - Measles Nucleotide Surveillance Program.</title>
        <authorList>
            <person name="Tran T."/>
            <person name="Druce J."/>
        </authorList>
    </citation>
    <scope>NUCLEOTIDE SEQUENCE</scope>
    <source>
        <strain evidence="2">DSM 9887</strain>
    </source>
</reference>
<accession>A0A0K9YJL4</accession>
<dbReference type="AlphaFoldDB" id="A0A0K9YJL4"/>
<dbReference type="Proteomes" id="UP000319578">
    <property type="component" value="Unassembled WGS sequence"/>
</dbReference>
<dbReference type="EMBL" id="BJON01000021">
    <property type="protein sequence ID" value="GED71443.1"/>
    <property type="molecule type" value="Genomic_DNA"/>
</dbReference>
<organism evidence="2 3">
    <name type="scientific">Brevibacillus reuszeri</name>
    <dbReference type="NCBI Taxonomy" id="54915"/>
    <lineage>
        <taxon>Bacteria</taxon>
        <taxon>Bacillati</taxon>
        <taxon>Bacillota</taxon>
        <taxon>Bacilli</taxon>
        <taxon>Bacillales</taxon>
        <taxon>Paenibacillaceae</taxon>
        <taxon>Brevibacillus</taxon>
    </lineage>
</organism>
<dbReference type="OrthoDB" id="2470873at2"/>
<evidence type="ECO:0000313" key="1">
    <source>
        <dbReference type="EMBL" id="GED71443.1"/>
    </source>
</evidence>
<dbReference type="Proteomes" id="UP000036834">
    <property type="component" value="Unassembled WGS sequence"/>
</dbReference>
<reference evidence="1 4" key="3">
    <citation type="submission" date="2019-06" db="EMBL/GenBank/DDBJ databases">
        <title>Whole genome shotgun sequence of Brevibacillus reuszeri NBRC 15719.</title>
        <authorList>
            <person name="Hosoyama A."/>
            <person name="Uohara A."/>
            <person name="Ohji S."/>
            <person name="Ichikawa N."/>
        </authorList>
    </citation>
    <scope>NUCLEOTIDE SEQUENCE [LARGE SCALE GENOMIC DNA]</scope>
    <source>
        <strain evidence="1 4">NBRC 15719</strain>
    </source>
</reference>
<name>A0A0K9YJL4_9BACL</name>
<proteinExistence type="predicted"/>
<evidence type="ECO:0000313" key="3">
    <source>
        <dbReference type="Proteomes" id="UP000036834"/>
    </source>
</evidence>
<reference evidence="3" key="1">
    <citation type="submission" date="2015-07" db="EMBL/GenBank/DDBJ databases">
        <title>Genome sequencing project for genomic taxonomy and phylogenomics of Bacillus-like bacteria.</title>
        <authorList>
            <person name="Liu B."/>
            <person name="Wang J."/>
            <person name="Zhu Y."/>
            <person name="Liu G."/>
            <person name="Chen Q."/>
            <person name="Chen Z."/>
            <person name="Lan J."/>
            <person name="Che J."/>
            <person name="Ge C."/>
            <person name="Shi H."/>
            <person name="Pan Z."/>
            <person name="Liu X."/>
        </authorList>
    </citation>
    <scope>NUCLEOTIDE SEQUENCE [LARGE SCALE GENOMIC DNA]</scope>
    <source>
        <strain evidence="3">DSM 9887</strain>
    </source>
</reference>
<protein>
    <submittedName>
        <fullName evidence="2">Uncharacterized protein</fullName>
    </submittedName>
</protein>